<feature type="transmembrane region" description="Helical" evidence="7">
    <location>
        <begin position="20"/>
        <end position="42"/>
    </location>
</feature>
<gene>
    <name evidence="8" type="ORF">JI741_13195</name>
</gene>
<keyword evidence="3" id="KW-1003">Cell membrane</keyword>
<feature type="transmembrane region" description="Helical" evidence="7">
    <location>
        <begin position="156"/>
        <end position="174"/>
    </location>
</feature>
<dbReference type="PANTHER" id="PTHR23513">
    <property type="entry name" value="INTEGRAL MEMBRANE EFFLUX PROTEIN-RELATED"/>
    <property type="match status" value="1"/>
</dbReference>
<proteinExistence type="predicted"/>
<keyword evidence="6 7" id="KW-0472">Membrane</keyword>
<keyword evidence="4 7" id="KW-0812">Transmembrane</keyword>
<feature type="transmembrane region" description="Helical" evidence="7">
    <location>
        <begin position="228"/>
        <end position="253"/>
    </location>
</feature>
<evidence type="ECO:0000256" key="6">
    <source>
        <dbReference type="ARBA" id="ARBA00023136"/>
    </source>
</evidence>
<evidence type="ECO:0000256" key="5">
    <source>
        <dbReference type="ARBA" id="ARBA00022989"/>
    </source>
</evidence>
<evidence type="ECO:0000256" key="2">
    <source>
        <dbReference type="ARBA" id="ARBA00022448"/>
    </source>
</evidence>
<keyword evidence="2" id="KW-0813">Transport</keyword>
<dbReference type="RefSeq" id="WP_202010139.1">
    <property type="nucleotide sequence ID" value="NZ_JAERRB010000004.1"/>
</dbReference>
<evidence type="ECO:0000313" key="9">
    <source>
        <dbReference type="Proteomes" id="UP000613030"/>
    </source>
</evidence>
<dbReference type="CDD" id="cd06173">
    <property type="entry name" value="MFS_MefA_like"/>
    <property type="match status" value="1"/>
</dbReference>
<feature type="transmembrane region" description="Helical" evidence="7">
    <location>
        <begin position="113"/>
        <end position="136"/>
    </location>
</feature>
<protein>
    <submittedName>
        <fullName evidence="8">MFS transporter</fullName>
    </submittedName>
</protein>
<name>A0ABS1KS93_9BACT</name>
<evidence type="ECO:0000256" key="7">
    <source>
        <dbReference type="SAM" id="Phobius"/>
    </source>
</evidence>
<evidence type="ECO:0000256" key="1">
    <source>
        <dbReference type="ARBA" id="ARBA00004651"/>
    </source>
</evidence>
<keyword evidence="5 7" id="KW-1133">Transmembrane helix</keyword>
<dbReference type="Pfam" id="PF05977">
    <property type="entry name" value="MFS_3"/>
    <property type="match status" value="1"/>
</dbReference>
<reference evidence="8 9" key="1">
    <citation type="submission" date="2021-01" db="EMBL/GenBank/DDBJ databases">
        <title>Chryseolinea sp. Jin1 Genome sequencing and assembly.</title>
        <authorList>
            <person name="Kim I."/>
        </authorList>
    </citation>
    <scope>NUCLEOTIDE SEQUENCE [LARGE SCALE GENOMIC DNA]</scope>
    <source>
        <strain evidence="8 9">Jin1</strain>
    </source>
</reference>
<dbReference type="InterPro" id="IPR036259">
    <property type="entry name" value="MFS_trans_sf"/>
</dbReference>
<dbReference type="PANTHER" id="PTHR23513:SF9">
    <property type="entry name" value="ENTEROBACTIN EXPORTER ENTS"/>
    <property type="match status" value="1"/>
</dbReference>
<organism evidence="8 9">
    <name type="scientific">Chryseolinea lacunae</name>
    <dbReference type="NCBI Taxonomy" id="2801331"/>
    <lineage>
        <taxon>Bacteria</taxon>
        <taxon>Pseudomonadati</taxon>
        <taxon>Bacteroidota</taxon>
        <taxon>Cytophagia</taxon>
        <taxon>Cytophagales</taxon>
        <taxon>Fulvivirgaceae</taxon>
        <taxon>Chryseolinea</taxon>
    </lineage>
</organism>
<feature type="transmembrane region" description="Helical" evidence="7">
    <location>
        <begin position="265"/>
        <end position="282"/>
    </location>
</feature>
<dbReference type="Gene3D" id="1.20.1250.20">
    <property type="entry name" value="MFS general substrate transporter like domains"/>
    <property type="match status" value="1"/>
</dbReference>
<evidence type="ECO:0000256" key="4">
    <source>
        <dbReference type="ARBA" id="ARBA00022692"/>
    </source>
</evidence>
<comment type="caution">
    <text evidence="8">The sequence shown here is derived from an EMBL/GenBank/DDBJ whole genome shotgun (WGS) entry which is preliminary data.</text>
</comment>
<feature type="transmembrane region" description="Helical" evidence="7">
    <location>
        <begin position="294"/>
        <end position="322"/>
    </location>
</feature>
<dbReference type="SUPFAM" id="SSF103473">
    <property type="entry name" value="MFS general substrate transporter"/>
    <property type="match status" value="1"/>
</dbReference>
<dbReference type="EMBL" id="JAERRB010000004">
    <property type="protein sequence ID" value="MBL0742178.1"/>
    <property type="molecule type" value="Genomic_DNA"/>
</dbReference>
<feature type="transmembrane region" description="Helical" evidence="7">
    <location>
        <begin position="81"/>
        <end position="101"/>
    </location>
</feature>
<accession>A0ABS1KS93</accession>
<evidence type="ECO:0000313" key="8">
    <source>
        <dbReference type="EMBL" id="MBL0742178.1"/>
    </source>
</evidence>
<sequence length="412" mass="44270">MSIPTGPYAALKIPDFRLFILTRFFVTLAIQIQGVVVAWQVYDITHDPLSLGLIGLAEAIPSISVSLYAGHLADIVNRKKIIVTCLVTLLFCSLALLFFTLEPGKFWLSYGALPIYSVIFVSGIARGFITPALFAFMPQLVPRELYSNAITWNSTLWETAAIGGPAIGGLLYAWKGVQFSYGADALLMLAGLSLAIGVSSKPLPPESEEQGIFDKISAGLRFVFNHQIILGAISLDLFAVLFGGAVALLPIFAKEILAVGPQGLGLLRAAPSVGALLMAFYITHNPIRKNTGKILLCCVAGFGVCMILFALSTNFLISLFLLMMSGMFDCVSVIIRGTLLQTLTPENMKGRVSAVNHIFIGSSNEIGMFESGLAARLLRVVPSVIFGGCMTLISVGTIAVFAKSLRRLQKVQ</sequence>
<evidence type="ECO:0000256" key="3">
    <source>
        <dbReference type="ARBA" id="ARBA00022475"/>
    </source>
</evidence>
<feature type="transmembrane region" description="Helical" evidence="7">
    <location>
        <begin position="48"/>
        <end position="69"/>
    </location>
</feature>
<feature type="transmembrane region" description="Helical" evidence="7">
    <location>
        <begin position="380"/>
        <end position="402"/>
    </location>
</feature>
<dbReference type="Proteomes" id="UP000613030">
    <property type="component" value="Unassembled WGS sequence"/>
</dbReference>
<dbReference type="InterPro" id="IPR010290">
    <property type="entry name" value="TM_effector"/>
</dbReference>
<comment type="subcellular location">
    <subcellularLocation>
        <location evidence="1">Cell membrane</location>
        <topology evidence="1">Multi-pass membrane protein</topology>
    </subcellularLocation>
</comment>
<keyword evidence="9" id="KW-1185">Reference proteome</keyword>